<dbReference type="GO" id="GO:0005886">
    <property type="term" value="C:plasma membrane"/>
    <property type="evidence" value="ECO:0007669"/>
    <property type="project" value="UniProtKB-SubCell"/>
</dbReference>
<evidence type="ECO:0000256" key="4">
    <source>
        <dbReference type="ARBA" id="ARBA00022692"/>
    </source>
</evidence>
<accession>A0A2Z3YMA6</accession>
<evidence type="ECO:0000259" key="10">
    <source>
        <dbReference type="Pfam" id="PF00909"/>
    </source>
</evidence>
<feature type="transmembrane region" description="Helical" evidence="9">
    <location>
        <begin position="287"/>
        <end position="305"/>
    </location>
</feature>
<feature type="transmembrane region" description="Helical" evidence="9">
    <location>
        <begin position="46"/>
        <end position="66"/>
    </location>
</feature>
<evidence type="ECO:0000256" key="1">
    <source>
        <dbReference type="ARBA" id="ARBA00004141"/>
    </source>
</evidence>
<keyword evidence="4 9" id="KW-0812">Transmembrane</keyword>
<protein>
    <recommendedName>
        <fullName evidence="8 9">Ammonium transporter</fullName>
    </recommendedName>
</protein>
<keyword evidence="7 9" id="KW-0924">Ammonia transport</keyword>
<evidence type="ECO:0000256" key="3">
    <source>
        <dbReference type="ARBA" id="ARBA00022448"/>
    </source>
</evidence>
<feature type="transmembrane region" description="Helical" evidence="9">
    <location>
        <begin position="224"/>
        <end position="244"/>
    </location>
</feature>
<dbReference type="KEGG" id="cpre:Csp1_11350"/>
<feature type="transmembrane region" description="Helical" evidence="9">
    <location>
        <begin position="311"/>
        <end position="330"/>
    </location>
</feature>
<dbReference type="EMBL" id="CP024988">
    <property type="protein sequence ID" value="AWT25935.1"/>
    <property type="molecule type" value="Genomic_DNA"/>
</dbReference>
<proteinExistence type="inferred from homology"/>
<comment type="similarity">
    <text evidence="2 9">Belongs to the ammonia transporter channel (TC 1.A.11.2) family.</text>
</comment>
<dbReference type="InterPro" id="IPR029020">
    <property type="entry name" value="Ammonium/urea_transptr"/>
</dbReference>
<dbReference type="GO" id="GO:0008519">
    <property type="term" value="F:ammonium channel activity"/>
    <property type="evidence" value="ECO:0007669"/>
    <property type="project" value="InterPro"/>
</dbReference>
<gene>
    <name evidence="11" type="primary">amt_1</name>
    <name evidence="11" type="ORF">Csp1_11350</name>
</gene>
<dbReference type="AlphaFoldDB" id="A0A2Z3YMA6"/>
<organism evidence="11 12">
    <name type="scientific">Corynebacterium provencense</name>
    <dbReference type="NCBI Taxonomy" id="1737425"/>
    <lineage>
        <taxon>Bacteria</taxon>
        <taxon>Bacillati</taxon>
        <taxon>Actinomycetota</taxon>
        <taxon>Actinomycetes</taxon>
        <taxon>Mycobacteriales</taxon>
        <taxon>Corynebacteriaceae</taxon>
        <taxon>Corynebacterium</taxon>
    </lineage>
</organism>
<dbReference type="SUPFAM" id="SSF111352">
    <property type="entry name" value="Ammonium transporter"/>
    <property type="match status" value="1"/>
</dbReference>
<comment type="subcellular location">
    <subcellularLocation>
        <location evidence="9">Cell membrane</location>
        <topology evidence="9">Multi-pass membrane protein</topology>
    </subcellularLocation>
    <subcellularLocation>
        <location evidence="1">Membrane</location>
        <topology evidence="1">Multi-pass membrane protein</topology>
    </subcellularLocation>
</comment>
<dbReference type="Gene3D" id="1.10.3430.10">
    <property type="entry name" value="Ammonium transporter AmtB like domains"/>
    <property type="match status" value="1"/>
</dbReference>
<name>A0A2Z3YMA6_9CORY</name>
<dbReference type="InterPro" id="IPR024041">
    <property type="entry name" value="NH4_transpt_AmtB-like_dom"/>
</dbReference>
<evidence type="ECO:0000256" key="9">
    <source>
        <dbReference type="RuleBase" id="RU362002"/>
    </source>
</evidence>
<dbReference type="Proteomes" id="UP000247696">
    <property type="component" value="Chromosome"/>
</dbReference>
<feature type="transmembrane region" description="Helical" evidence="9">
    <location>
        <begin position="190"/>
        <end position="212"/>
    </location>
</feature>
<feature type="transmembrane region" description="Helical" evidence="9">
    <location>
        <begin position="14"/>
        <end position="34"/>
    </location>
</feature>
<dbReference type="OrthoDB" id="9814202at2"/>
<feature type="transmembrane region" description="Helical" evidence="9">
    <location>
        <begin position="256"/>
        <end position="275"/>
    </location>
</feature>
<evidence type="ECO:0000313" key="12">
    <source>
        <dbReference type="Proteomes" id="UP000247696"/>
    </source>
</evidence>
<sequence length="455" mass="47185">MTPEEMVTASGDSAWMLMSAALVLLMTPALALFYGGMSRQKSAINMMMMSFGTLGLVGVIYVLWGWSMSYGNESFAGWFSNPFEFFGLRDSVTDADGNYIAGSSGYANVIDIGFQLTFAVITVAIISGSLANRVKFSTWMVFAGIWVTLAYFPLAHMVWGGGLLSGSEDGLAAKMFGTTDGEATIAPIDFAGGTVVHINAGMAALILALIIGRSRSFMKEEARPHNLPLVMLGAALLWFGWFGFNGGSAFGANGDAGLAWLNTTVATCAAMLGWLTVEQLRDKHVTSLGAASGVVAGLVAITPAAGNLTPVTAIILGAIGGALSAVGVGLKYRFKFDDSLDVVGVHLVAGLWGTIGVGLLATDDGLLTGGGGDGFKLFVVQIVIAVVALVYTAIVTAVIAVILKKVMGWRISGDEEVTGIDSVLHAESAYSGDSHMGNLTALEVEQDAAGASTKG</sequence>
<keyword evidence="3 9" id="KW-0813">Transport</keyword>
<dbReference type="STRING" id="1737425.GCA_900049755_00149"/>
<dbReference type="InterPro" id="IPR001905">
    <property type="entry name" value="Ammonium_transpt"/>
</dbReference>
<keyword evidence="12" id="KW-1185">Reference proteome</keyword>
<feature type="transmembrane region" description="Helical" evidence="9">
    <location>
        <begin position="112"/>
        <end position="131"/>
    </location>
</feature>
<feature type="transmembrane region" description="Helical" evidence="9">
    <location>
        <begin position="382"/>
        <end position="403"/>
    </location>
</feature>
<keyword evidence="5 9" id="KW-1133">Transmembrane helix</keyword>
<evidence type="ECO:0000256" key="8">
    <source>
        <dbReference type="ARBA" id="ARBA00050025"/>
    </source>
</evidence>
<keyword evidence="6 9" id="KW-0472">Membrane</keyword>
<evidence type="ECO:0000256" key="7">
    <source>
        <dbReference type="ARBA" id="ARBA00023177"/>
    </source>
</evidence>
<evidence type="ECO:0000256" key="5">
    <source>
        <dbReference type="ARBA" id="ARBA00022989"/>
    </source>
</evidence>
<dbReference type="RefSeq" id="WP_066583010.1">
    <property type="nucleotide sequence ID" value="NZ_CABKVS010000001.1"/>
</dbReference>
<dbReference type="Pfam" id="PF00909">
    <property type="entry name" value="Ammonium_transp"/>
    <property type="match status" value="1"/>
</dbReference>
<dbReference type="NCBIfam" id="TIGR00836">
    <property type="entry name" value="amt"/>
    <property type="match status" value="1"/>
</dbReference>
<feature type="transmembrane region" description="Helical" evidence="9">
    <location>
        <begin position="342"/>
        <end position="362"/>
    </location>
</feature>
<reference evidence="12" key="1">
    <citation type="submission" date="2017-11" db="EMBL/GenBank/DDBJ databases">
        <title>Otitis media/interna in a cat caused by the recently described species Corynebacterium provencense.</title>
        <authorList>
            <person name="Kittl S."/>
            <person name="Brodard I."/>
            <person name="Rychener L."/>
            <person name="Jores J."/>
            <person name="Roosje P."/>
            <person name="Gobeli Brawand S."/>
        </authorList>
    </citation>
    <scope>NUCLEOTIDE SEQUENCE [LARGE SCALE GENOMIC DNA]</scope>
    <source>
        <strain evidence="12">17KM38</strain>
    </source>
</reference>
<dbReference type="PANTHER" id="PTHR43029:SF10">
    <property type="entry name" value="AMMONIUM TRANSPORTER MEP2"/>
    <property type="match status" value="1"/>
</dbReference>
<evidence type="ECO:0000313" key="11">
    <source>
        <dbReference type="EMBL" id="AWT25935.1"/>
    </source>
</evidence>
<evidence type="ECO:0000256" key="6">
    <source>
        <dbReference type="ARBA" id="ARBA00023136"/>
    </source>
</evidence>
<feature type="domain" description="Ammonium transporter AmtB-like" evidence="10">
    <location>
        <begin position="14"/>
        <end position="430"/>
    </location>
</feature>
<dbReference type="PANTHER" id="PTHR43029">
    <property type="entry name" value="AMMONIUM TRANSPORTER MEP2"/>
    <property type="match status" value="1"/>
</dbReference>
<feature type="transmembrane region" description="Helical" evidence="9">
    <location>
        <begin position="138"/>
        <end position="159"/>
    </location>
</feature>
<evidence type="ECO:0000256" key="2">
    <source>
        <dbReference type="ARBA" id="ARBA00005887"/>
    </source>
</evidence>